<evidence type="ECO:0000313" key="2">
    <source>
        <dbReference type="Proteomes" id="UP000008493"/>
    </source>
</evidence>
<proteinExistence type="predicted"/>
<dbReference type="HOGENOM" id="CLU_1864538_0_0_1"/>
<accession>K5XP94</accession>
<dbReference type="GeneID" id="18827415"/>
<dbReference type="AlphaFoldDB" id="K5XP94"/>
<reference evidence="2" key="1">
    <citation type="journal article" date="2012" name="Proc. Natl. Acad. Sci. U.S.A.">
        <title>Genome sequence of the button mushroom Agaricus bisporus reveals mechanisms governing adaptation to a humic-rich ecological niche.</title>
        <authorList>
            <person name="Morin E."/>
            <person name="Kohler A."/>
            <person name="Baker A.R."/>
            <person name="Foulongne-Oriol M."/>
            <person name="Lombard V."/>
            <person name="Nagy L.G."/>
            <person name="Ohm R.A."/>
            <person name="Patyshakuliyeva A."/>
            <person name="Brun A."/>
            <person name="Aerts A.L."/>
            <person name="Bailey A.M."/>
            <person name="Billette C."/>
            <person name="Coutinho P.M."/>
            <person name="Deakin G."/>
            <person name="Doddapaneni H."/>
            <person name="Floudas D."/>
            <person name="Grimwood J."/>
            <person name="Hilden K."/>
            <person name="Kuees U."/>
            <person name="LaButti K.M."/>
            <person name="Lapidus A."/>
            <person name="Lindquist E.A."/>
            <person name="Lucas S.M."/>
            <person name="Murat C."/>
            <person name="Riley R.W."/>
            <person name="Salamov A.A."/>
            <person name="Schmutz J."/>
            <person name="Subramanian V."/>
            <person name="Woesten H.A.B."/>
            <person name="Xu J."/>
            <person name="Eastwood D.C."/>
            <person name="Foster G.D."/>
            <person name="Sonnenberg A.S."/>
            <person name="Cullen D."/>
            <person name="de Vries R.P."/>
            <person name="Lundell T."/>
            <person name="Hibbett D.S."/>
            <person name="Henrissat B."/>
            <person name="Burton K.S."/>
            <person name="Kerrigan R.W."/>
            <person name="Challen M.P."/>
            <person name="Grigoriev I.V."/>
            <person name="Martin F."/>
        </authorList>
    </citation>
    <scope>NUCLEOTIDE SEQUENCE [LARGE SCALE GENOMIC DNA]</scope>
    <source>
        <strain evidence="2">JB137-S8 / ATCC MYA-4627 / FGSC 10392</strain>
    </source>
</reference>
<dbReference type="KEGG" id="abp:AGABI1DRAFT131336"/>
<protein>
    <submittedName>
        <fullName evidence="1">Uncharacterized protein</fullName>
    </submittedName>
</protein>
<keyword evidence="2" id="KW-1185">Reference proteome</keyword>
<evidence type="ECO:0000313" key="1">
    <source>
        <dbReference type="EMBL" id="EKM76515.1"/>
    </source>
</evidence>
<organism evidence="1 2">
    <name type="scientific">Agaricus bisporus var. burnettii (strain JB137-S8 / ATCC MYA-4627 / FGSC 10392)</name>
    <name type="common">White button mushroom</name>
    <dbReference type="NCBI Taxonomy" id="597362"/>
    <lineage>
        <taxon>Eukaryota</taxon>
        <taxon>Fungi</taxon>
        <taxon>Dikarya</taxon>
        <taxon>Basidiomycota</taxon>
        <taxon>Agaricomycotina</taxon>
        <taxon>Agaricomycetes</taxon>
        <taxon>Agaricomycetidae</taxon>
        <taxon>Agaricales</taxon>
        <taxon>Agaricineae</taxon>
        <taxon>Agaricaceae</taxon>
        <taxon>Agaricus</taxon>
    </lineage>
</organism>
<dbReference type="EMBL" id="JH971402">
    <property type="protein sequence ID" value="EKM76515.1"/>
    <property type="molecule type" value="Genomic_DNA"/>
</dbReference>
<name>K5XP94_AGABU</name>
<gene>
    <name evidence="1" type="ORF">AGABI1DRAFT_131336</name>
</gene>
<dbReference type="Proteomes" id="UP000008493">
    <property type="component" value="Unassembled WGS sequence"/>
</dbReference>
<dbReference type="RefSeq" id="XP_007332950.1">
    <property type="nucleotide sequence ID" value="XM_007332888.1"/>
</dbReference>
<dbReference type="InParanoid" id="K5XP94"/>
<sequence length="137" mass="14983">MPSTNNTHISIFSLKHYHVYDKKLTEVFTSAAKRLSITAAATIDIVTAGETDWTSNIPKINMEQQSDFSDGRGVGILDAMTFKNKRNVPTSHGESMSPVGEAATAALRAKTETTERANLEYIFEWGGSNTTVKDAVQ</sequence>